<feature type="domain" description="Reverse transcriptase zinc-binding" evidence="1">
    <location>
        <begin position="15"/>
        <end position="81"/>
    </location>
</feature>
<dbReference type="EMBL" id="OX451736">
    <property type="protein sequence ID" value="CAI8588108.1"/>
    <property type="molecule type" value="Genomic_DNA"/>
</dbReference>
<dbReference type="AlphaFoldDB" id="A0AAV0YTI1"/>
<proteinExistence type="predicted"/>
<evidence type="ECO:0000313" key="3">
    <source>
        <dbReference type="Proteomes" id="UP001157006"/>
    </source>
</evidence>
<keyword evidence="3" id="KW-1185">Reference proteome</keyword>
<reference evidence="2 3" key="1">
    <citation type="submission" date="2023-01" db="EMBL/GenBank/DDBJ databases">
        <authorList>
            <person name="Kreplak J."/>
        </authorList>
    </citation>
    <scope>NUCLEOTIDE SEQUENCE [LARGE SCALE GENOMIC DNA]</scope>
</reference>
<sequence length="128" mass="14981">MKSTSNILTGLTGNYNIKENYKLFSDSYEKKFWAPQVWTRLSIPKYRFILWLVVQDCLKTKQRLHRMHITTDANCVICGNPDLAKLEDEHYQSDTKFEVDKSSFGKNVMSASLEAIVYQIWHSRNEAL</sequence>
<dbReference type="Pfam" id="PF13966">
    <property type="entry name" value="zf-RVT"/>
    <property type="match status" value="1"/>
</dbReference>
<gene>
    <name evidence="2" type="ORF">VFH_I331840</name>
</gene>
<dbReference type="Proteomes" id="UP001157006">
    <property type="component" value="Chromosome 1L"/>
</dbReference>
<accession>A0AAV0YTI1</accession>
<protein>
    <recommendedName>
        <fullName evidence="1">Reverse transcriptase zinc-binding domain-containing protein</fullName>
    </recommendedName>
</protein>
<evidence type="ECO:0000313" key="2">
    <source>
        <dbReference type="EMBL" id="CAI8588108.1"/>
    </source>
</evidence>
<name>A0AAV0YTI1_VICFA</name>
<evidence type="ECO:0000259" key="1">
    <source>
        <dbReference type="Pfam" id="PF13966"/>
    </source>
</evidence>
<dbReference type="InterPro" id="IPR026960">
    <property type="entry name" value="RVT-Znf"/>
</dbReference>
<organism evidence="2 3">
    <name type="scientific">Vicia faba</name>
    <name type="common">Broad bean</name>
    <name type="synonym">Faba vulgaris</name>
    <dbReference type="NCBI Taxonomy" id="3906"/>
    <lineage>
        <taxon>Eukaryota</taxon>
        <taxon>Viridiplantae</taxon>
        <taxon>Streptophyta</taxon>
        <taxon>Embryophyta</taxon>
        <taxon>Tracheophyta</taxon>
        <taxon>Spermatophyta</taxon>
        <taxon>Magnoliopsida</taxon>
        <taxon>eudicotyledons</taxon>
        <taxon>Gunneridae</taxon>
        <taxon>Pentapetalae</taxon>
        <taxon>rosids</taxon>
        <taxon>fabids</taxon>
        <taxon>Fabales</taxon>
        <taxon>Fabaceae</taxon>
        <taxon>Papilionoideae</taxon>
        <taxon>50 kb inversion clade</taxon>
        <taxon>NPAAA clade</taxon>
        <taxon>Hologalegina</taxon>
        <taxon>IRL clade</taxon>
        <taxon>Fabeae</taxon>
        <taxon>Vicia</taxon>
    </lineage>
</organism>